<keyword evidence="2" id="KW-1185">Reference proteome</keyword>
<dbReference type="AlphaFoldDB" id="A0A8S0TIQ7"/>
<proteinExistence type="predicted"/>
<dbReference type="EMBL" id="CACTIH010007246">
    <property type="protein sequence ID" value="CAA3005504.1"/>
    <property type="molecule type" value="Genomic_DNA"/>
</dbReference>
<dbReference type="Gramene" id="OE9A058083T1">
    <property type="protein sequence ID" value="OE9A058083C1"/>
    <property type="gene ID" value="OE9A058083"/>
</dbReference>
<sequence length="103" mass="11578">MMYRIENLTVIVPLAGYSMLMASLSLHPLEHANSSLHQSLVDSESIEGRICTCENQTDLKTSRTNTNPTTRFFICGQQENRSGEIVCFGPSMCDCQRKWLMGC</sequence>
<gene>
    <name evidence="1" type="ORF">OLEA9_A058083</name>
</gene>
<reference evidence="1 2" key="1">
    <citation type="submission" date="2019-12" db="EMBL/GenBank/DDBJ databases">
        <authorList>
            <person name="Alioto T."/>
            <person name="Alioto T."/>
            <person name="Gomez Garrido J."/>
        </authorList>
    </citation>
    <scope>NUCLEOTIDE SEQUENCE [LARGE SCALE GENOMIC DNA]</scope>
</reference>
<organism evidence="1 2">
    <name type="scientific">Olea europaea subsp. europaea</name>
    <dbReference type="NCBI Taxonomy" id="158383"/>
    <lineage>
        <taxon>Eukaryota</taxon>
        <taxon>Viridiplantae</taxon>
        <taxon>Streptophyta</taxon>
        <taxon>Embryophyta</taxon>
        <taxon>Tracheophyta</taxon>
        <taxon>Spermatophyta</taxon>
        <taxon>Magnoliopsida</taxon>
        <taxon>eudicotyledons</taxon>
        <taxon>Gunneridae</taxon>
        <taxon>Pentapetalae</taxon>
        <taxon>asterids</taxon>
        <taxon>lamiids</taxon>
        <taxon>Lamiales</taxon>
        <taxon>Oleaceae</taxon>
        <taxon>Oleeae</taxon>
        <taxon>Olea</taxon>
    </lineage>
</organism>
<comment type="caution">
    <text evidence="1">The sequence shown here is derived from an EMBL/GenBank/DDBJ whole genome shotgun (WGS) entry which is preliminary data.</text>
</comment>
<name>A0A8S0TIQ7_OLEEU</name>
<protein>
    <submittedName>
        <fullName evidence="1">Uncharacterized protein</fullName>
    </submittedName>
</protein>
<accession>A0A8S0TIQ7</accession>
<dbReference type="OrthoDB" id="1476416at2759"/>
<evidence type="ECO:0000313" key="1">
    <source>
        <dbReference type="EMBL" id="CAA3005504.1"/>
    </source>
</evidence>
<evidence type="ECO:0000313" key="2">
    <source>
        <dbReference type="Proteomes" id="UP000594638"/>
    </source>
</evidence>
<dbReference type="Proteomes" id="UP000594638">
    <property type="component" value="Unassembled WGS sequence"/>
</dbReference>